<reference evidence="3" key="1">
    <citation type="submission" date="2012-12" db="EMBL/GenBank/DDBJ databases">
        <authorList>
            <person name="Hellsten U."/>
            <person name="Grimwood J."/>
            <person name="Chapman J.A."/>
            <person name="Shapiro H."/>
            <person name="Aerts A."/>
            <person name="Otillar R.P."/>
            <person name="Terry A.Y."/>
            <person name="Boore J.L."/>
            <person name="Simakov O."/>
            <person name="Marletaz F."/>
            <person name="Cho S.-J."/>
            <person name="Edsinger-Gonzales E."/>
            <person name="Havlak P."/>
            <person name="Kuo D.-H."/>
            <person name="Larsson T."/>
            <person name="Lv J."/>
            <person name="Arendt D."/>
            <person name="Savage R."/>
            <person name="Osoegawa K."/>
            <person name="de Jong P."/>
            <person name="Lindberg D.R."/>
            <person name="Seaver E.C."/>
            <person name="Weisblat D.A."/>
            <person name="Putnam N.H."/>
            <person name="Grigoriev I.V."/>
            <person name="Rokhsar D.S."/>
        </authorList>
    </citation>
    <scope>NUCLEOTIDE SEQUENCE</scope>
</reference>
<proteinExistence type="predicted"/>
<dbReference type="GeneID" id="20199760"/>
<evidence type="ECO:0000313" key="2">
    <source>
        <dbReference type="EnsemblMetazoa" id="HelroP162795"/>
    </source>
</evidence>
<sequence length="127" mass="14666">MRKDLACSWRDIRSQKEKLAFNLPDFSRKCDIGKHFSELITAVKHVLMTVKTLTEQIVKDIAPAVFNVLGSHKYLQNDIQRNLQQLTDRISDFVKKSNDKNTRAQFKIDGRMENIENKSNVSGVLNM</sequence>
<dbReference type="KEGG" id="hro:HELRODRAFT_162795"/>
<dbReference type="RefSeq" id="XP_009023144.1">
    <property type="nucleotide sequence ID" value="XM_009024896.1"/>
</dbReference>
<name>T1ET60_HELRO</name>
<organism evidence="2 3">
    <name type="scientific">Helobdella robusta</name>
    <name type="common">Californian leech</name>
    <dbReference type="NCBI Taxonomy" id="6412"/>
    <lineage>
        <taxon>Eukaryota</taxon>
        <taxon>Metazoa</taxon>
        <taxon>Spiralia</taxon>
        <taxon>Lophotrochozoa</taxon>
        <taxon>Annelida</taxon>
        <taxon>Clitellata</taxon>
        <taxon>Hirudinea</taxon>
        <taxon>Rhynchobdellida</taxon>
        <taxon>Glossiphoniidae</taxon>
        <taxon>Helobdella</taxon>
    </lineage>
</organism>
<dbReference type="CTD" id="20199760"/>
<dbReference type="AlphaFoldDB" id="T1ET60"/>
<dbReference type="EMBL" id="AMQM01001178">
    <property type="status" value="NOT_ANNOTATED_CDS"/>
    <property type="molecule type" value="Genomic_DNA"/>
</dbReference>
<dbReference type="HOGENOM" id="CLU_1972889_0_0_1"/>
<dbReference type="EnsemblMetazoa" id="HelroT162795">
    <property type="protein sequence ID" value="HelroP162795"/>
    <property type="gene ID" value="HelroG162795"/>
</dbReference>
<accession>T1ET60</accession>
<dbReference type="Proteomes" id="UP000015101">
    <property type="component" value="Unassembled WGS sequence"/>
</dbReference>
<protein>
    <submittedName>
        <fullName evidence="1 2">Uncharacterized protein</fullName>
    </submittedName>
</protein>
<dbReference type="EMBL" id="KB097143">
    <property type="protein sequence ID" value="ESN99277.1"/>
    <property type="molecule type" value="Genomic_DNA"/>
</dbReference>
<keyword evidence="3" id="KW-1185">Reference proteome</keyword>
<evidence type="ECO:0000313" key="1">
    <source>
        <dbReference type="EMBL" id="ESN99277.1"/>
    </source>
</evidence>
<evidence type="ECO:0000313" key="3">
    <source>
        <dbReference type="Proteomes" id="UP000015101"/>
    </source>
</evidence>
<reference evidence="1 3" key="2">
    <citation type="journal article" date="2013" name="Nature">
        <title>Insights into bilaterian evolution from three spiralian genomes.</title>
        <authorList>
            <person name="Simakov O."/>
            <person name="Marletaz F."/>
            <person name="Cho S.J."/>
            <person name="Edsinger-Gonzales E."/>
            <person name="Havlak P."/>
            <person name="Hellsten U."/>
            <person name="Kuo D.H."/>
            <person name="Larsson T."/>
            <person name="Lv J."/>
            <person name="Arendt D."/>
            <person name="Savage R."/>
            <person name="Osoegawa K."/>
            <person name="de Jong P."/>
            <person name="Grimwood J."/>
            <person name="Chapman J.A."/>
            <person name="Shapiro H."/>
            <person name="Aerts A."/>
            <person name="Otillar R.P."/>
            <person name="Terry A.Y."/>
            <person name="Boore J.L."/>
            <person name="Grigoriev I.V."/>
            <person name="Lindberg D.R."/>
            <person name="Seaver E.C."/>
            <person name="Weisblat D.A."/>
            <person name="Putnam N.H."/>
            <person name="Rokhsar D.S."/>
        </authorList>
    </citation>
    <scope>NUCLEOTIDE SEQUENCE</scope>
</reference>
<dbReference type="InParanoid" id="T1ET60"/>
<gene>
    <name evidence="2" type="primary">20199760</name>
    <name evidence="1" type="ORF">HELRODRAFT_162795</name>
</gene>
<reference evidence="2" key="3">
    <citation type="submission" date="2015-06" db="UniProtKB">
        <authorList>
            <consortium name="EnsemblMetazoa"/>
        </authorList>
    </citation>
    <scope>IDENTIFICATION</scope>
</reference>